<accession>A0A831PIX3</accession>
<comment type="caution">
    <text evidence="5">The sequence shown here is derived from an EMBL/GenBank/DDBJ whole genome shotgun (WGS) entry which is preliminary data.</text>
</comment>
<dbReference type="AlphaFoldDB" id="A0A831PIX3"/>
<reference evidence="5" key="1">
    <citation type="journal article" date="2020" name="mSystems">
        <title>Genome- and Community-Level Interaction Insights into Carbon Utilization and Element Cycling Functions of Hydrothermarchaeota in Hydrothermal Sediment.</title>
        <authorList>
            <person name="Zhou Z."/>
            <person name="Liu Y."/>
            <person name="Xu W."/>
            <person name="Pan J."/>
            <person name="Luo Z.H."/>
            <person name="Li M."/>
        </authorList>
    </citation>
    <scope>NUCLEOTIDE SEQUENCE [LARGE SCALE GENOMIC DNA]</scope>
    <source>
        <strain evidence="5">SpSt-1217</strain>
    </source>
</reference>
<feature type="domain" description="MsrB" evidence="4">
    <location>
        <begin position="1"/>
        <end position="30"/>
    </location>
</feature>
<proteinExistence type="predicted"/>
<evidence type="ECO:0000313" key="5">
    <source>
        <dbReference type="EMBL" id="HDR51124.1"/>
    </source>
</evidence>
<dbReference type="PROSITE" id="PS51790">
    <property type="entry name" value="MSRB"/>
    <property type="match status" value="1"/>
</dbReference>
<dbReference type="Proteomes" id="UP000886047">
    <property type="component" value="Unassembled WGS sequence"/>
</dbReference>
<feature type="non-terminal residue" evidence="5">
    <location>
        <position position="1"/>
    </location>
</feature>
<evidence type="ECO:0000256" key="3">
    <source>
        <dbReference type="ARBA" id="ARBA00048488"/>
    </source>
</evidence>
<dbReference type="InterPro" id="IPR002579">
    <property type="entry name" value="Met_Sox_Rdtase_MsrB_dom"/>
</dbReference>
<comment type="catalytic activity">
    <reaction evidence="3">
        <text>L-methionyl-[protein] + [thioredoxin]-disulfide + H2O = L-methionyl-(R)-S-oxide-[protein] + [thioredoxin]-dithiol</text>
        <dbReference type="Rhea" id="RHEA:24164"/>
        <dbReference type="Rhea" id="RHEA-COMP:10698"/>
        <dbReference type="Rhea" id="RHEA-COMP:10700"/>
        <dbReference type="Rhea" id="RHEA-COMP:12313"/>
        <dbReference type="Rhea" id="RHEA-COMP:12314"/>
        <dbReference type="ChEBI" id="CHEBI:15377"/>
        <dbReference type="ChEBI" id="CHEBI:16044"/>
        <dbReference type="ChEBI" id="CHEBI:29950"/>
        <dbReference type="ChEBI" id="CHEBI:45764"/>
        <dbReference type="ChEBI" id="CHEBI:50058"/>
        <dbReference type="EC" id="1.8.4.12"/>
    </reaction>
</comment>
<dbReference type="GO" id="GO:0033743">
    <property type="term" value="F:peptide-methionine (R)-S-oxide reductase activity"/>
    <property type="evidence" value="ECO:0007669"/>
    <property type="project" value="UniProtKB-EC"/>
</dbReference>
<evidence type="ECO:0000256" key="1">
    <source>
        <dbReference type="ARBA" id="ARBA00012499"/>
    </source>
</evidence>
<dbReference type="EC" id="1.8.4.12" evidence="1"/>
<sequence>HLGHVFYGERFTQKNRRHCVNSVSLDFVSAEK</sequence>
<gene>
    <name evidence="5" type="ORF">ENN90_05805</name>
</gene>
<keyword evidence="2 5" id="KW-0560">Oxidoreductase</keyword>
<dbReference type="Pfam" id="PF01641">
    <property type="entry name" value="SelR"/>
    <property type="match status" value="1"/>
</dbReference>
<dbReference type="SUPFAM" id="SSF51316">
    <property type="entry name" value="Mss4-like"/>
    <property type="match status" value="1"/>
</dbReference>
<protein>
    <recommendedName>
        <fullName evidence="1">peptide-methionine (R)-S-oxide reductase</fullName>
        <ecNumber evidence="1">1.8.4.12</ecNumber>
    </recommendedName>
</protein>
<name>A0A831PIX3_9BACT</name>
<dbReference type="Gene3D" id="2.170.150.20">
    <property type="entry name" value="Peptide methionine sulfoxide reductase"/>
    <property type="match status" value="1"/>
</dbReference>
<evidence type="ECO:0000259" key="4">
    <source>
        <dbReference type="PROSITE" id="PS51790"/>
    </source>
</evidence>
<evidence type="ECO:0000256" key="2">
    <source>
        <dbReference type="ARBA" id="ARBA00023002"/>
    </source>
</evidence>
<dbReference type="InterPro" id="IPR011057">
    <property type="entry name" value="Mss4-like_sf"/>
</dbReference>
<dbReference type="EMBL" id="DSDK01000323">
    <property type="protein sequence ID" value="HDR51124.1"/>
    <property type="molecule type" value="Genomic_DNA"/>
</dbReference>
<organism evidence="5">
    <name type="scientific">Mariniphaga anaerophila</name>
    <dbReference type="NCBI Taxonomy" id="1484053"/>
    <lineage>
        <taxon>Bacteria</taxon>
        <taxon>Pseudomonadati</taxon>
        <taxon>Bacteroidota</taxon>
        <taxon>Bacteroidia</taxon>
        <taxon>Marinilabiliales</taxon>
        <taxon>Prolixibacteraceae</taxon>
        <taxon>Mariniphaga</taxon>
    </lineage>
</organism>